<keyword evidence="2" id="KW-1185">Reference proteome</keyword>
<dbReference type="Proteomes" id="UP001367030">
    <property type="component" value="Unassembled WGS sequence"/>
</dbReference>
<evidence type="ECO:0000313" key="2">
    <source>
        <dbReference type="Proteomes" id="UP001367030"/>
    </source>
</evidence>
<comment type="caution">
    <text evidence="1">The sequence shown here is derived from an EMBL/GenBank/DDBJ whole genome shotgun (WGS) entry which is preliminary data.</text>
</comment>
<organism evidence="1 2">
    <name type="scientific">Variovorax robiniae</name>
    <dbReference type="NCBI Taxonomy" id="1836199"/>
    <lineage>
        <taxon>Bacteria</taxon>
        <taxon>Pseudomonadati</taxon>
        <taxon>Pseudomonadota</taxon>
        <taxon>Betaproteobacteria</taxon>
        <taxon>Burkholderiales</taxon>
        <taxon>Comamonadaceae</taxon>
        <taxon>Variovorax</taxon>
    </lineage>
</organism>
<proteinExistence type="predicted"/>
<dbReference type="RefSeq" id="WP_340339197.1">
    <property type="nucleotide sequence ID" value="NZ_JBBKZS010000024.1"/>
</dbReference>
<accession>A0ABU8XH10</accession>
<protein>
    <submittedName>
        <fullName evidence="1">Uncharacterized protein</fullName>
    </submittedName>
</protein>
<name>A0ABU8XH10_9BURK</name>
<evidence type="ECO:0000313" key="1">
    <source>
        <dbReference type="EMBL" id="MEJ8859157.1"/>
    </source>
</evidence>
<sequence>MKNAYRRSQEFDYPVSVRVIKVSFRRIPIRWIAGHREILNDANTRQLPASPGVTMNHVNGEFVATDIRIC</sequence>
<reference evidence="1 2" key="1">
    <citation type="submission" date="2024-03" db="EMBL/GenBank/DDBJ databases">
        <title>Novel species of the genus Variovorax.</title>
        <authorList>
            <person name="Liu Q."/>
            <person name="Xin Y.-H."/>
        </authorList>
    </citation>
    <scope>NUCLEOTIDE SEQUENCE [LARGE SCALE GENOMIC DNA]</scope>
    <source>
        <strain evidence="1 2">KACC 18901</strain>
    </source>
</reference>
<gene>
    <name evidence="1" type="ORF">WKW79_31635</name>
</gene>
<dbReference type="EMBL" id="JBBKZS010000024">
    <property type="protein sequence ID" value="MEJ8859157.1"/>
    <property type="molecule type" value="Genomic_DNA"/>
</dbReference>